<protein>
    <submittedName>
        <fullName evidence="2">Uncharacterized protein</fullName>
    </submittedName>
</protein>
<dbReference type="AlphaFoldDB" id="A0AAV7VYA3"/>
<dbReference type="EMBL" id="JANPWB010000002">
    <property type="protein sequence ID" value="KAJ1205617.1"/>
    <property type="molecule type" value="Genomic_DNA"/>
</dbReference>
<evidence type="ECO:0000313" key="2">
    <source>
        <dbReference type="EMBL" id="KAJ1205617.1"/>
    </source>
</evidence>
<gene>
    <name evidence="2" type="ORF">NDU88_001045</name>
</gene>
<comment type="caution">
    <text evidence="2">The sequence shown here is derived from an EMBL/GenBank/DDBJ whole genome shotgun (WGS) entry which is preliminary data.</text>
</comment>
<organism evidence="2 3">
    <name type="scientific">Pleurodeles waltl</name>
    <name type="common">Iberian ribbed newt</name>
    <dbReference type="NCBI Taxonomy" id="8319"/>
    <lineage>
        <taxon>Eukaryota</taxon>
        <taxon>Metazoa</taxon>
        <taxon>Chordata</taxon>
        <taxon>Craniata</taxon>
        <taxon>Vertebrata</taxon>
        <taxon>Euteleostomi</taxon>
        <taxon>Amphibia</taxon>
        <taxon>Batrachia</taxon>
        <taxon>Caudata</taxon>
        <taxon>Salamandroidea</taxon>
        <taxon>Salamandridae</taxon>
        <taxon>Pleurodelinae</taxon>
        <taxon>Pleurodeles</taxon>
    </lineage>
</organism>
<evidence type="ECO:0000256" key="1">
    <source>
        <dbReference type="SAM" id="MobiDB-lite"/>
    </source>
</evidence>
<name>A0AAV7VYA3_PLEWA</name>
<feature type="region of interest" description="Disordered" evidence="1">
    <location>
        <begin position="1"/>
        <end position="26"/>
    </location>
</feature>
<dbReference type="Proteomes" id="UP001066276">
    <property type="component" value="Chromosome 1_2"/>
</dbReference>
<evidence type="ECO:0000313" key="3">
    <source>
        <dbReference type="Proteomes" id="UP001066276"/>
    </source>
</evidence>
<reference evidence="2" key="1">
    <citation type="journal article" date="2022" name="bioRxiv">
        <title>Sequencing and chromosome-scale assembly of the giantPleurodeles waltlgenome.</title>
        <authorList>
            <person name="Brown T."/>
            <person name="Elewa A."/>
            <person name="Iarovenko S."/>
            <person name="Subramanian E."/>
            <person name="Araus A.J."/>
            <person name="Petzold A."/>
            <person name="Susuki M."/>
            <person name="Suzuki K.-i.T."/>
            <person name="Hayashi T."/>
            <person name="Toyoda A."/>
            <person name="Oliveira C."/>
            <person name="Osipova E."/>
            <person name="Leigh N.D."/>
            <person name="Simon A."/>
            <person name="Yun M.H."/>
        </authorList>
    </citation>
    <scope>NUCLEOTIDE SEQUENCE</scope>
    <source>
        <strain evidence="2">20211129_DDA</strain>
        <tissue evidence="2">Liver</tissue>
    </source>
</reference>
<sequence length="90" mass="10159">MEGHIRPAELGEHPMAVDKAIRDSESHFSGHEKACKLEAVRKLKEKIEELFNNAPCPQLILSGDFNMNLLGTELSEEAVMALNTFWQIHD</sequence>
<accession>A0AAV7VYA3</accession>
<keyword evidence="3" id="KW-1185">Reference proteome</keyword>
<proteinExistence type="predicted"/>